<evidence type="ECO:0000256" key="2">
    <source>
        <dbReference type="ARBA" id="ARBA00023239"/>
    </source>
</evidence>
<dbReference type="InterPro" id="IPR003382">
    <property type="entry name" value="Flavoprotein"/>
</dbReference>
<gene>
    <name evidence="3 7" type="primary">coaBC</name>
    <name evidence="7" type="ORF">DTK66_06015</name>
</gene>
<dbReference type="RefSeq" id="WP_153930080.1">
    <property type="nucleotide sequence ID" value="NZ_QORN01000020.1"/>
</dbReference>
<feature type="binding site" evidence="3">
    <location>
        <position position="323"/>
    </location>
    <ligand>
        <name>CTP</name>
        <dbReference type="ChEBI" id="CHEBI:37563"/>
    </ligand>
</feature>
<accession>A0ABR8P7J0</accession>
<sequence length="401" mass="43034">MTRIAVYLTGSIAAYKGIEVVRGLQKQGHEVRVGMTEAATKLVNPATLFALTKTPVLTSLWDEHSTPIPHIELADWTELAVVVPASADIIAKMAGGIADDAVSTALLATAAPKVVVPAMNNHMWMAPATQRNISYLQEDGVNVMLPAIGRLAEGYAGRGRLPEPIEICQYITAFLADTDLLKDKKVIVTAGGTRENIDPVRFIGNRSSGKMGIAIANAAAHAGADVTLIVGQVAVALPQSPRIKLVHVTTTEDLFNALQEYFPIADVLIMAAAVADYRPLEIVDHKIKKSADNHNLSLELTETVDVLKKIASRKRSSQLVVGFAAETNDLLQNANHKLASKNADMIVANSVAGPQSAFGSDNNQVTILQKNQAPLKWPQQSKKQIANQLIKLISTKLKQGD</sequence>
<dbReference type="Gene3D" id="3.40.50.10300">
    <property type="entry name" value="CoaB-like"/>
    <property type="match status" value="1"/>
</dbReference>
<keyword evidence="3" id="KW-0511">Multifunctional enzyme</keyword>
<feature type="domain" description="DNA/pantothenate metabolism flavoprotein C-terminal" evidence="6">
    <location>
        <begin position="181"/>
        <end position="394"/>
    </location>
</feature>
<comment type="pathway">
    <text evidence="3 4">Cofactor biosynthesis; coenzyme A biosynthesis; CoA from (R)-pantothenate: step 2/5.</text>
</comment>
<evidence type="ECO:0000256" key="3">
    <source>
        <dbReference type="HAMAP-Rule" id="MF_02225"/>
    </source>
</evidence>
<protein>
    <recommendedName>
        <fullName evidence="3">Coenzyme A biosynthesis bifunctional protein CoaBC</fullName>
    </recommendedName>
    <alternativeName>
        <fullName evidence="3">DNA/pantothenate metabolism flavoprotein</fullName>
    </alternativeName>
    <alternativeName>
        <fullName evidence="3">Phosphopantothenoylcysteine synthetase/decarboxylase</fullName>
        <shortName evidence="3">PPCS-PPCDC</shortName>
    </alternativeName>
    <domain>
        <recommendedName>
            <fullName evidence="3">Phosphopantothenoylcysteine decarboxylase</fullName>
            <shortName evidence="3">PPC decarboxylase</shortName>
            <shortName evidence="3">PPC-DC</shortName>
            <ecNumber evidence="3">4.1.1.36</ecNumber>
        </recommendedName>
        <alternativeName>
            <fullName evidence="3">CoaC</fullName>
        </alternativeName>
    </domain>
    <domain>
        <recommendedName>
            <fullName evidence="3">Phosphopantothenate--cysteine ligase</fullName>
            <ecNumber evidence="3">6.3.2.5</ecNumber>
        </recommendedName>
        <alternativeName>
            <fullName evidence="3">CoaB</fullName>
        </alternativeName>
        <alternativeName>
            <fullName evidence="3">Phosphopantothenoylcysteine synthetase</fullName>
            <shortName evidence="3">PPC synthetase</shortName>
            <shortName evidence="3">PPC-S</shortName>
        </alternativeName>
    </domain>
</protein>
<dbReference type="InterPro" id="IPR007085">
    <property type="entry name" value="DNA/pantothenate-metab_flavo_C"/>
</dbReference>
<dbReference type="Gene3D" id="3.40.50.1950">
    <property type="entry name" value="Flavin prenyltransferase-like"/>
    <property type="match status" value="1"/>
</dbReference>
<dbReference type="GO" id="GO:0004633">
    <property type="term" value="F:phosphopantothenoylcysteine decarboxylase activity"/>
    <property type="evidence" value="ECO:0007669"/>
    <property type="project" value="UniProtKB-EC"/>
</dbReference>
<feature type="domain" description="Flavoprotein" evidence="5">
    <location>
        <begin position="3"/>
        <end position="163"/>
    </location>
</feature>
<dbReference type="InterPro" id="IPR035929">
    <property type="entry name" value="CoaB-like_sf"/>
</dbReference>
<dbReference type="EMBL" id="QORN01000020">
    <property type="protein sequence ID" value="MBD5806669.1"/>
    <property type="molecule type" value="Genomic_DNA"/>
</dbReference>
<feature type="binding site" evidence="3">
    <location>
        <position position="276"/>
    </location>
    <ligand>
        <name>CTP</name>
        <dbReference type="ChEBI" id="CHEBI:37563"/>
    </ligand>
</feature>
<comment type="function">
    <text evidence="3">Catalyzes two sequential steps in the biosynthesis of coenzyme A. In the first step cysteine is conjugated to 4'-phosphopantothenate to form 4-phosphopantothenoylcysteine. In the second step the latter compound is decarboxylated to form 4'-phosphopantotheine.</text>
</comment>
<comment type="caution">
    <text evidence="3">Lacks conserved residue(s) required for the propagation of feature annotation.</text>
</comment>
<dbReference type="Pfam" id="PF02441">
    <property type="entry name" value="Flavoprotein"/>
    <property type="match status" value="1"/>
</dbReference>
<keyword evidence="3 4" id="KW-0436">Ligase</keyword>
<comment type="similarity">
    <text evidence="3 4">In the C-terminal section; belongs to the PPC synthetase family.</text>
</comment>
<comment type="function">
    <text evidence="4">Catalyzes two steps in the biosynthesis of coenzyme A. In the first step cysteine is conjugated to 4'-phosphopantothenate to form 4-phosphopantothenoylcysteine, in the latter compound is decarboxylated to form 4'-phosphopantotheine.</text>
</comment>
<dbReference type="EC" id="4.1.1.36" evidence="3"/>
<comment type="cofactor">
    <cofactor evidence="3">
        <name>FMN</name>
        <dbReference type="ChEBI" id="CHEBI:58210"/>
    </cofactor>
    <text evidence="3">Binds 1 FMN per subunit.</text>
</comment>
<dbReference type="NCBIfam" id="TIGR00521">
    <property type="entry name" value="coaBC_dfp"/>
    <property type="match status" value="1"/>
</dbReference>
<dbReference type="PANTHER" id="PTHR14359">
    <property type="entry name" value="HOMO-OLIGOMERIC FLAVIN CONTAINING CYS DECARBOXYLASE FAMILY"/>
    <property type="match status" value="1"/>
</dbReference>
<keyword evidence="3" id="KW-0460">Magnesium</keyword>
<dbReference type="SUPFAM" id="SSF102645">
    <property type="entry name" value="CoaB-like"/>
    <property type="match status" value="1"/>
</dbReference>
<feature type="region of interest" description="Phosphopantothenoylcysteine decarboxylase" evidence="3">
    <location>
        <begin position="1"/>
        <end position="185"/>
    </location>
</feature>
<keyword evidence="2 3" id="KW-0456">Lyase</keyword>
<dbReference type="EC" id="6.3.2.5" evidence="3"/>
<evidence type="ECO:0000256" key="1">
    <source>
        <dbReference type="ARBA" id="ARBA00022793"/>
    </source>
</evidence>
<dbReference type="InterPro" id="IPR036551">
    <property type="entry name" value="Flavin_trans-like"/>
</dbReference>
<dbReference type="Proteomes" id="UP000704341">
    <property type="component" value="Unassembled WGS sequence"/>
</dbReference>
<dbReference type="InterPro" id="IPR005252">
    <property type="entry name" value="CoaBC"/>
</dbReference>
<comment type="catalytic activity">
    <reaction evidence="3 4">
        <text>N-[(R)-4-phosphopantothenoyl]-L-cysteine + H(+) = (R)-4'-phosphopantetheine + CO2</text>
        <dbReference type="Rhea" id="RHEA:16793"/>
        <dbReference type="ChEBI" id="CHEBI:15378"/>
        <dbReference type="ChEBI" id="CHEBI:16526"/>
        <dbReference type="ChEBI" id="CHEBI:59458"/>
        <dbReference type="ChEBI" id="CHEBI:61723"/>
        <dbReference type="EC" id="4.1.1.36"/>
    </reaction>
</comment>
<keyword evidence="3 4" id="KW-0288">FMN</keyword>
<comment type="caution">
    <text evidence="7">The sequence shown here is derived from an EMBL/GenBank/DDBJ whole genome shotgun (WGS) entry which is preliminary data.</text>
</comment>
<reference evidence="7 8" key="1">
    <citation type="submission" date="2018-07" db="EMBL/GenBank/DDBJ databases">
        <title>Phylogenomic Insights into understanding Host Adaptation of Lactobacillus reuteri by a novel species, Lactobacillus spp. M31.</title>
        <authorList>
            <person name="Sharma S."/>
            <person name="Patil P."/>
            <person name="Korpole S."/>
            <person name="Patil P.B."/>
        </authorList>
    </citation>
    <scope>NUCLEOTIDE SEQUENCE [LARGE SCALE GENOMIC DNA]</scope>
    <source>
        <strain evidence="7 8">M31</strain>
    </source>
</reference>
<feature type="binding site" evidence="3">
    <location>
        <position position="341"/>
    </location>
    <ligand>
        <name>CTP</name>
        <dbReference type="ChEBI" id="CHEBI:37563"/>
    </ligand>
</feature>
<dbReference type="PANTHER" id="PTHR14359:SF6">
    <property type="entry name" value="PHOSPHOPANTOTHENOYLCYSTEINE DECARBOXYLASE"/>
    <property type="match status" value="1"/>
</dbReference>
<feature type="binding site" evidence="3">
    <location>
        <position position="337"/>
    </location>
    <ligand>
        <name>CTP</name>
        <dbReference type="ChEBI" id="CHEBI:37563"/>
    </ligand>
</feature>
<dbReference type="SUPFAM" id="SSF52507">
    <property type="entry name" value="Homo-oligomeric flavin-containing Cys decarboxylases, HFCD"/>
    <property type="match status" value="1"/>
</dbReference>
<evidence type="ECO:0000256" key="4">
    <source>
        <dbReference type="RuleBase" id="RU364078"/>
    </source>
</evidence>
<comment type="pathway">
    <text evidence="3 4">Cofactor biosynthesis; coenzyme A biosynthesis; CoA from (R)-pantothenate: step 3/5.</text>
</comment>
<keyword evidence="8" id="KW-1185">Reference proteome</keyword>
<keyword evidence="3" id="KW-0479">Metal-binding</keyword>
<keyword evidence="3 4" id="KW-0285">Flavoprotein</keyword>
<organism evidence="7 8">
    <name type="scientific">Limosilactobacillus walteri</name>
    <dbReference type="NCBI Taxonomy" id="2268022"/>
    <lineage>
        <taxon>Bacteria</taxon>
        <taxon>Bacillati</taxon>
        <taxon>Bacillota</taxon>
        <taxon>Bacilli</taxon>
        <taxon>Lactobacillales</taxon>
        <taxon>Lactobacillaceae</taxon>
        <taxon>Limosilactobacillus</taxon>
    </lineage>
</organism>
<comment type="similarity">
    <text evidence="3 4">In the N-terminal section; belongs to the HFCD (homo-oligomeric flavin containing Cys decarboxylase) superfamily.</text>
</comment>
<keyword evidence="1 3" id="KW-0210">Decarboxylase</keyword>
<evidence type="ECO:0000313" key="8">
    <source>
        <dbReference type="Proteomes" id="UP000704341"/>
    </source>
</evidence>
<comment type="cofactor">
    <cofactor evidence="3">
        <name>Mg(2+)</name>
        <dbReference type="ChEBI" id="CHEBI:18420"/>
    </cofactor>
</comment>
<comment type="catalytic activity">
    <reaction evidence="3 4">
        <text>(R)-4'-phosphopantothenate + L-cysteine + CTP = N-[(R)-4-phosphopantothenoyl]-L-cysteine + CMP + diphosphate + H(+)</text>
        <dbReference type="Rhea" id="RHEA:19397"/>
        <dbReference type="ChEBI" id="CHEBI:10986"/>
        <dbReference type="ChEBI" id="CHEBI:15378"/>
        <dbReference type="ChEBI" id="CHEBI:33019"/>
        <dbReference type="ChEBI" id="CHEBI:35235"/>
        <dbReference type="ChEBI" id="CHEBI:37563"/>
        <dbReference type="ChEBI" id="CHEBI:59458"/>
        <dbReference type="ChEBI" id="CHEBI:60377"/>
        <dbReference type="EC" id="6.3.2.5"/>
    </reaction>
</comment>
<feature type="binding site" evidence="3">
    <location>
        <position position="286"/>
    </location>
    <ligand>
        <name>CTP</name>
        <dbReference type="ChEBI" id="CHEBI:37563"/>
    </ligand>
</feature>
<feature type="region of interest" description="Phosphopantothenate--cysteine ligase" evidence="3">
    <location>
        <begin position="186"/>
        <end position="401"/>
    </location>
</feature>
<evidence type="ECO:0000259" key="6">
    <source>
        <dbReference type="Pfam" id="PF04127"/>
    </source>
</evidence>
<dbReference type="Pfam" id="PF04127">
    <property type="entry name" value="DFP"/>
    <property type="match status" value="1"/>
</dbReference>
<name>A0ABR8P7J0_9LACO</name>
<dbReference type="HAMAP" id="MF_02225">
    <property type="entry name" value="CoaBC"/>
    <property type="match status" value="1"/>
</dbReference>
<evidence type="ECO:0000259" key="5">
    <source>
        <dbReference type="Pfam" id="PF02441"/>
    </source>
</evidence>
<dbReference type="GO" id="GO:0004632">
    <property type="term" value="F:phosphopantothenate--cysteine ligase activity"/>
    <property type="evidence" value="ECO:0007669"/>
    <property type="project" value="UniProtKB-EC"/>
</dbReference>
<evidence type="ECO:0000313" key="7">
    <source>
        <dbReference type="EMBL" id="MBD5806669.1"/>
    </source>
</evidence>
<proteinExistence type="inferred from homology"/>